<dbReference type="InterPro" id="IPR032720">
    <property type="entry name" value="Cys_rich_CWC"/>
</dbReference>
<evidence type="ECO:0000313" key="2">
    <source>
        <dbReference type="Proteomes" id="UP000318126"/>
    </source>
</evidence>
<accession>A0A553JUN3</accession>
<sequence length="87" mass="9691">MNQIDVNNSGVENDEQQTQSMLCPLCQTSNQCALTTKQEIENCWCKTAEFPPKSVLLANKLDGSACICQDCLERIKQEVALGLKRID</sequence>
<name>A0A553JUN3_SHEHA</name>
<proteinExistence type="predicted"/>
<dbReference type="Pfam" id="PF14375">
    <property type="entry name" value="Cys_rich_CWC"/>
    <property type="match status" value="1"/>
</dbReference>
<organism evidence="1 2">
    <name type="scientific">Shewanella hanedai</name>
    <name type="common">Alteromonas hanedai</name>
    <dbReference type="NCBI Taxonomy" id="25"/>
    <lineage>
        <taxon>Bacteria</taxon>
        <taxon>Pseudomonadati</taxon>
        <taxon>Pseudomonadota</taxon>
        <taxon>Gammaproteobacteria</taxon>
        <taxon>Alteromonadales</taxon>
        <taxon>Shewanellaceae</taxon>
        <taxon>Shewanella</taxon>
    </lineage>
</organism>
<dbReference type="OrthoDB" id="5625686at2"/>
<dbReference type="AlphaFoldDB" id="A0A553JUN3"/>
<evidence type="ECO:0000313" key="1">
    <source>
        <dbReference type="EMBL" id="TRY16167.1"/>
    </source>
</evidence>
<dbReference type="EMBL" id="VKGK01000001">
    <property type="protein sequence ID" value="TRY16167.1"/>
    <property type="molecule type" value="Genomic_DNA"/>
</dbReference>
<keyword evidence="2" id="KW-1185">Reference proteome</keyword>
<dbReference type="RefSeq" id="WP_143562612.1">
    <property type="nucleotide sequence ID" value="NZ_BMPL01000001.1"/>
</dbReference>
<reference evidence="2" key="1">
    <citation type="submission" date="2019-07" db="EMBL/GenBank/DDBJ databases">
        <title>Shewanella sp. YLB-08 draft genomic sequence.</title>
        <authorList>
            <person name="Yu L."/>
        </authorList>
    </citation>
    <scope>NUCLEOTIDE SEQUENCE [LARGE SCALE GENOMIC DNA]</scope>
    <source>
        <strain evidence="2">JCM 20706</strain>
    </source>
</reference>
<dbReference type="Proteomes" id="UP000318126">
    <property type="component" value="Unassembled WGS sequence"/>
</dbReference>
<comment type="caution">
    <text evidence="1">The sequence shown here is derived from an EMBL/GenBank/DDBJ whole genome shotgun (WGS) entry which is preliminary data.</text>
</comment>
<gene>
    <name evidence="1" type="ORF">FN961_00620</name>
</gene>
<protein>
    <submittedName>
        <fullName evidence="1">Cysteine-rich CWC family protein</fullName>
    </submittedName>
</protein>